<dbReference type="PANTHER" id="PTHR23221">
    <property type="entry name" value="GLYCOSYLPHOSPHATIDYLINOSITOL PHOSPHOLIPASE D"/>
    <property type="match status" value="1"/>
</dbReference>
<keyword evidence="4" id="KW-1185">Reference proteome</keyword>
<feature type="non-terminal residue" evidence="3">
    <location>
        <position position="1"/>
    </location>
</feature>
<dbReference type="PROSITE" id="PS51470">
    <property type="entry name" value="FG_GAP"/>
    <property type="match status" value="1"/>
</dbReference>
<feature type="non-terminal residue" evidence="3">
    <location>
        <position position="246"/>
    </location>
</feature>
<reference evidence="3" key="1">
    <citation type="journal article" date="2022" name="bioRxiv">
        <title>Sequencing and chromosome-scale assembly of the giantPleurodeles waltlgenome.</title>
        <authorList>
            <person name="Brown T."/>
            <person name="Elewa A."/>
            <person name="Iarovenko S."/>
            <person name="Subramanian E."/>
            <person name="Araus A.J."/>
            <person name="Petzold A."/>
            <person name="Susuki M."/>
            <person name="Suzuki K.-i.T."/>
            <person name="Hayashi T."/>
            <person name="Toyoda A."/>
            <person name="Oliveira C."/>
            <person name="Osipova E."/>
            <person name="Leigh N.D."/>
            <person name="Simon A."/>
            <person name="Yun M.H."/>
        </authorList>
    </citation>
    <scope>NUCLEOTIDE SEQUENCE</scope>
    <source>
        <strain evidence="3">20211129_DDA</strain>
        <tissue evidence="3">Liver</tissue>
    </source>
</reference>
<dbReference type="PANTHER" id="PTHR23221:SF7">
    <property type="entry name" value="PHOSPHATIDYLINOSITOL-GLYCAN-SPECIFIC PHOSPHOLIPASE D"/>
    <property type="match status" value="1"/>
</dbReference>
<evidence type="ECO:0000313" key="4">
    <source>
        <dbReference type="Proteomes" id="UP001066276"/>
    </source>
</evidence>
<dbReference type="Gene3D" id="2.130.10.130">
    <property type="entry name" value="Integrin alpha, N-terminal"/>
    <property type="match status" value="1"/>
</dbReference>
<dbReference type="AlphaFoldDB" id="A0AAV7VU22"/>
<dbReference type="GO" id="GO:0031012">
    <property type="term" value="C:extracellular matrix"/>
    <property type="evidence" value="ECO:0007669"/>
    <property type="project" value="TreeGrafter"/>
</dbReference>
<dbReference type="EMBL" id="JANPWB010000003">
    <property type="protein sequence ID" value="KAJ1204299.1"/>
    <property type="molecule type" value="Genomic_DNA"/>
</dbReference>
<dbReference type="InterPro" id="IPR001028">
    <property type="entry name" value="Gprt_PLipase_D"/>
</dbReference>
<evidence type="ECO:0000256" key="2">
    <source>
        <dbReference type="SAM" id="MobiDB-lite"/>
    </source>
</evidence>
<gene>
    <name evidence="3" type="ORF">NDU88_008078</name>
</gene>
<dbReference type="InterPro" id="IPR028994">
    <property type="entry name" value="Integrin_alpha_N"/>
</dbReference>
<dbReference type="Proteomes" id="UP001066276">
    <property type="component" value="Chromosome 2_1"/>
</dbReference>
<dbReference type="InterPro" id="IPR013519">
    <property type="entry name" value="Int_alpha_beta-p"/>
</dbReference>
<feature type="region of interest" description="Disordered" evidence="2">
    <location>
        <begin position="43"/>
        <end position="62"/>
    </location>
</feature>
<dbReference type="PRINTS" id="PR00718">
    <property type="entry name" value="PHPHLIPASED"/>
</dbReference>
<dbReference type="GO" id="GO:0004621">
    <property type="term" value="F:glycosylphosphatidylinositol phospholipase D activity"/>
    <property type="evidence" value="ECO:0007669"/>
    <property type="project" value="InterPro"/>
</dbReference>
<comment type="caution">
    <text evidence="3">The sequence shown here is derived from an EMBL/GenBank/DDBJ whole genome shotgun (WGS) entry which is preliminary data.</text>
</comment>
<dbReference type="GO" id="GO:0005615">
    <property type="term" value="C:extracellular space"/>
    <property type="evidence" value="ECO:0007669"/>
    <property type="project" value="TreeGrafter"/>
</dbReference>
<evidence type="ECO:0000313" key="3">
    <source>
        <dbReference type="EMBL" id="KAJ1204299.1"/>
    </source>
</evidence>
<proteinExistence type="predicted"/>
<dbReference type="SUPFAM" id="SSF69318">
    <property type="entry name" value="Integrin alpha N-terminal domain"/>
    <property type="match status" value="1"/>
</dbReference>
<dbReference type="SMART" id="SM00191">
    <property type="entry name" value="Int_alpha"/>
    <property type="match status" value="2"/>
</dbReference>
<evidence type="ECO:0000256" key="1">
    <source>
        <dbReference type="PROSITE-ProRule" id="PRU00803"/>
    </source>
</evidence>
<accession>A0AAV7VU22</accession>
<name>A0AAV7VU22_PLEWA</name>
<organism evidence="3 4">
    <name type="scientific">Pleurodeles waltl</name>
    <name type="common">Iberian ribbed newt</name>
    <dbReference type="NCBI Taxonomy" id="8319"/>
    <lineage>
        <taxon>Eukaryota</taxon>
        <taxon>Metazoa</taxon>
        <taxon>Chordata</taxon>
        <taxon>Craniata</taxon>
        <taxon>Vertebrata</taxon>
        <taxon>Euteleostomi</taxon>
        <taxon>Amphibia</taxon>
        <taxon>Batrachia</taxon>
        <taxon>Caudata</taxon>
        <taxon>Salamandroidea</taxon>
        <taxon>Salamandridae</taxon>
        <taxon>Pleurodelinae</taxon>
        <taxon>Pleurodeles</taxon>
    </lineage>
</organism>
<sequence length="246" mass="26861">RLSLEEAEWMLNGEEDYAWFGYSLNSHKLENQTLLFIGSPTWSNGDDSSPDEKQSLGKVYGYQPPSKSPYFSISGEKEQSKLGSSIASGILSIDGTVTHVLGTGAPTEGSTSTFAYISVGLTQAGKARLYGLRGNTEPSLLSTFSGDRRFSRFGQKIVLSDLENDGLDEVIVASPMRSSDFTLLFGAEAGRVYIYNGNKTSSGHVTDHCKSWISPCPEEMAQYVLISPEKKSRFGRSLVAVKSRQK</sequence>
<protein>
    <submittedName>
        <fullName evidence="3">Uncharacterized protein</fullName>
    </submittedName>
</protein>
<feature type="repeat" description="FG-GAP" evidence="1">
    <location>
        <begin position="139"/>
        <end position="204"/>
    </location>
</feature>